<keyword evidence="6" id="KW-0460">Magnesium</keyword>
<dbReference type="GO" id="GO:0015095">
    <property type="term" value="F:magnesium ion transmembrane transporter activity"/>
    <property type="evidence" value="ECO:0007669"/>
    <property type="project" value="TreeGrafter"/>
</dbReference>
<dbReference type="Gene3D" id="3.30.460.20">
    <property type="entry name" value="CorA soluble domain-like"/>
    <property type="match status" value="1"/>
</dbReference>
<dbReference type="InterPro" id="IPR045861">
    <property type="entry name" value="CorA_cytoplasmic_dom"/>
</dbReference>
<keyword evidence="9 12" id="KW-0472">Membrane</keyword>
<dbReference type="Proteomes" id="UP000195437">
    <property type="component" value="Chromosome"/>
</dbReference>
<dbReference type="AlphaFoldDB" id="A0A1Y0ITX1"/>
<sequence length="312" mass="36577">MLLYDKQSGKLSRVEKLAKPEDGQSGWVHMETDDSEEKVKAVLKEFGAHEMAIRAVGEGSDRPRYSMFADHAYLSFYALDHKGEPNTEIGILIGSNFLLTLAERKLPFLEEVRARIEAVPEKMSDPARVLYAFLDLLAEQHLTYIDRIVLDVQSIEKKVFDNPFENEIGHRLHRWKRRLHKLRRIVEEEHSIVRTLGDPAFPYAEEETSFYFQDLDHSYSRIVDAFDRLKDEMSSIFDLQMSLKSDHMNVIMKTLTLVAAIFLPLTFMTGIYGTNFEYLPELKWRYSYFALWAVMLTVAGSLIFYFRKRRWW</sequence>
<evidence type="ECO:0000256" key="12">
    <source>
        <dbReference type="SAM" id="Phobius"/>
    </source>
</evidence>
<keyword evidence="4" id="KW-1003">Cell membrane</keyword>
<dbReference type="PANTHER" id="PTHR46494:SF1">
    <property type="entry name" value="CORA FAMILY METAL ION TRANSPORTER (EUROFUNG)"/>
    <property type="match status" value="1"/>
</dbReference>
<keyword evidence="5 12" id="KW-0812">Transmembrane</keyword>
<evidence type="ECO:0000256" key="6">
    <source>
        <dbReference type="ARBA" id="ARBA00022842"/>
    </source>
</evidence>
<evidence type="ECO:0000313" key="13">
    <source>
        <dbReference type="EMBL" id="ARU63419.1"/>
    </source>
</evidence>
<protein>
    <recommendedName>
        <fullName evidence="15">Magnesium transport protein CorA</fullName>
    </recommendedName>
</protein>
<evidence type="ECO:0000256" key="7">
    <source>
        <dbReference type="ARBA" id="ARBA00022989"/>
    </source>
</evidence>
<dbReference type="GO" id="GO:0050897">
    <property type="term" value="F:cobalt ion binding"/>
    <property type="evidence" value="ECO:0007669"/>
    <property type="project" value="TreeGrafter"/>
</dbReference>
<evidence type="ECO:0000256" key="5">
    <source>
        <dbReference type="ARBA" id="ARBA00022692"/>
    </source>
</evidence>
<comment type="catalytic activity">
    <reaction evidence="10">
        <text>Mg(2+)(in) = Mg(2+)(out)</text>
        <dbReference type="Rhea" id="RHEA:29827"/>
        <dbReference type="ChEBI" id="CHEBI:18420"/>
    </reaction>
</comment>
<gene>
    <name evidence="13" type="ORF">CBW65_22305</name>
</gene>
<dbReference type="Pfam" id="PF01544">
    <property type="entry name" value="CorA"/>
    <property type="match status" value="1"/>
</dbReference>
<dbReference type="OrthoDB" id="9803416at2"/>
<accession>A0A1Y0ITX1</accession>
<dbReference type="SUPFAM" id="SSF144083">
    <property type="entry name" value="Magnesium transport protein CorA, transmembrane region"/>
    <property type="match status" value="1"/>
</dbReference>
<keyword evidence="8" id="KW-0406">Ion transport</keyword>
<evidence type="ECO:0000256" key="11">
    <source>
        <dbReference type="ARBA" id="ARBA00045497"/>
    </source>
</evidence>
<feature type="transmembrane region" description="Helical" evidence="12">
    <location>
        <begin position="250"/>
        <end position="274"/>
    </location>
</feature>
<evidence type="ECO:0000256" key="1">
    <source>
        <dbReference type="ARBA" id="ARBA00004651"/>
    </source>
</evidence>
<comment type="function">
    <text evidence="11">Mediates influx of magnesium ions. Alternates between open and closed states. Activated by low cytoplasmic Mg(2+) levels. Inactive when cytoplasmic Mg(2+) levels are high.</text>
</comment>
<evidence type="ECO:0000256" key="3">
    <source>
        <dbReference type="ARBA" id="ARBA00022448"/>
    </source>
</evidence>
<comment type="subcellular location">
    <subcellularLocation>
        <location evidence="1">Cell membrane</location>
        <topology evidence="1">Multi-pass membrane protein</topology>
    </subcellularLocation>
</comment>
<dbReference type="EMBL" id="CP021434">
    <property type="protein sequence ID" value="ARU63419.1"/>
    <property type="molecule type" value="Genomic_DNA"/>
</dbReference>
<evidence type="ECO:0000313" key="14">
    <source>
        <dbReference type="Proteomes" id="UP000195437"/>
    </source>
</evidence>
<dbReference type="PANTHER" id="PTHR46494">
    <property type="entry name" value="CORA FAMILY METAL ION TRANSPORTER (EUROFUNG)"/>
    <property type="match status" value="1"/>
</dbReference>
<dbReference type="RefSeq" id="WP_087458763.1">
    <property type="nucleotide sequence ID" value="NZ_CP021434.1"/>
</dbReference>
<comment type="similarity">
    <text evidence="2">Belongs to the CorA metal ion transporter (MIT) (TC 1.A.35) family.</text>
</comment>
<dbReference type="Gene3D" id="1.20.58.340">
    <property type="entry name" value="Magnesium transport protein CorA, transmembrane region"/>
    <property type="match status" value="2"/>
</dbReference>
<keyword evidence="7 12" id="KW-1133">Transmembrane helix</keyword>
<evidence type="ECO:0000256" key="2">
    <source>
        <dbReference type="ARBA" id="ARBA00009765"/>
    </source>
</evidence>
<dbReference type="KEGG" id="tum:CBW65_22305"/>
<feature type="transmembrane region" description="Helical" evidence="12">
    <location>
        <begin position="286"/>
        <end position="306"/>
    </location>
</feature>
<dbReference type="InterPro" id="IPR045863">
    <property type="entry name" value="CorA_TM1_TM2"/>
</dbReference>
<name>A0A1Y0ITX1_9BACL</name>
<dbReference type="InterPro" id="IPR002523">
    <property type="entry name" value="MgTranspt_CorA/ZnTranspt_ZntB"/>
</dbReference>
<dbReference type="GO" id="GO:0015087">
    <property type="term" value="F:cobalt ion transmembrane transporter activity"/>
    <property type="evidence" value="ECO:0007669"/>
    <property type="project" value="TreeGrafter"/>
</dbReference>
<evidence type="ECO:0000256" key="8">
    <source>
        <dbReference type="ARBA" id="ARBA00023065"/>
    </source>
</evidence>
<evidence type="ECO:0000256" key="10">
    <source>
        <dbReference type="ARBA" id="ARBA00034269"/>
    </source>
</evidence>
<keyword evidence="3" id="KW-0813">Transport</keyword>
<reference evidence="14" key="1">
    <citation type="submission" date="2017-05" db="EMBL/GenBank/DDBJ databases">
        <authorList>
            <person name="Sung H."/>
        </authorList>
    </citation>
    <scope>NUCLEOTIDE SEQUENCE [LARGE SCALE GENOMIC DNA]</scope>
    <source>
        <strain evidence="14">AR23208</strain>
    </source>
</reference>
<organism evidence="13 14">
    <name type="scientific">Tumebacillus avium</name>
    <dbReference type="NCBI Taxonomy" id="1903704"/>
    <lineage>
        <taxon>Bacteria</taxon>
        <taxon>Bacillati</taxon>
        <taxon>Bacillota</taxon>
        <taxon>Bacilli</taxon>
        <taxon>Bacillales</taxon>
        <taxon>Alicyclobacillaceae</taxon>
        <taxon>Tumebacillus</taxon>
    </lineage>
</organism>
<evidence type="ECO:0000256" key="9">
    <source>
        <dbReference type="ARBA" id="ARBA00023136"/>
    </source>
</evidence>
<dbReference type="SUPFAM" id="SSF143865">
    <property type="entry name" value="CorA soluble domain-like"/>
    <property type="match status" value="1"/>
</dbReference>
<keyword evidence="14" id="KW-1185">Reference proteome</keyword>
<proteinExistence type="inferred from homology"/>
<dbReference type="GO" id="GO:0000287">
    <property type="term" value="F:magnesium ion binding"/>
    <property type="evidence" value="ECO:0007669"/>
    <property type="project" value="TreeGrafter"/>
</dbReference>
<dbReference type="GO" id="GO:0005886">
    <property type="term" value="C:plasma membrane"/>
    <property type="evidence" value="ECO:0007669"/>
    <property type="project" value="UniProtKB-SubCell"/>
</dbReference>
<evidence type="ECO:0000256" key="4">
    <source>
        <dbReference type="ARBA" id="ARBA00022475"/>
    </source>
</evidence>
<dbReference type="CDD" id="cd12822">
    <property type="entry name" value="TmCorA-like"/>
    <property type="match status" value="1"/>
</dbReference>
<evidence type="ECO:0008006" key="15">
    <source>
        <dbReference type="Google" id="ProtNLM"/>
    </source>
</evidence>
<dbReference type="FunFam" id="1.20.58.340:FF:000004">
    <property type="entry name" value="Magnesium transport protein CorA"/>
    <property type="match status" value="1"/>
</dbReference>